<gene>
    <name evidence="1" type="ordered locus">MLP_51760</name>
</gene>
<organism evidence="1 2">
    <name type="scientific">Microlunatus phosphovorus (strain ATCC 700054 / DSM 10555 / JCM 9379 / NBRC 101784 / NCIMB 13414 / VKM Ac-1990 / NM-1)</name>
    <dbReference type="NCBI Taxonomy" id="1032480"/>
    <lineage>
        <taxon>Bacteria</taxon>
        <taxon>Bacillati</taxon>
        <taxon>Actinomycetota</taxon>
        <taxon>Actinomycetes</taxon>
        <taxon>Propionibacteriales</taxon>
        <taxon>Propionibacteriaceae</taxon>
        <taxon>Microlunatus</taxon>
    </lineage>
</organism>
<sequence length="72" mass="7703">MSTRGPVYEFRVQGHLDGHWADWLADLTVRHNDDGTSTLTGPITDQAALHGLLAQVRDLGVVLISVAPVSPG</sequence>
<keyword evidence="2" id="KW-1185">Reference proteome</keyword>
<evidence type="ECO:0000313" key="2">
    <source>
        <dbReference type="Proteomes" id="UP000007947"/>
    </source>
</evidence>
<dbReference type="STRING" id="1032480.MLP_51760"/>
<protein>
    <recommendedName>
        <fullName evidence="3">BON domain-containing protein</fullName>
    </recommendedName>
</protein>
<dbReference type="RefSeq" id="WP_013866004.1">
    <property type="nucleotide sequence ID" value="NC_015635.1"/>
</dbReference>
<evidence type="ECO:0000313" key="1">
    <source>
        <dbReference type="EMBL" id="BAK38190.1"/>
    </source>
</evidence>
<dbReference type="HOGENOM" id="CLU_185990_1_0_11"/>
<evidence type="ECO:0008006" key="3">
    <source>
        <dbReference type="Google" id="ProtNLM"/>
    </source>
</evidence>
<dbReference type="AlphaFoldDB" id="F5XHI2"/>
<reference evidence="1 2" key="1">
    <citation type="submission" date="2011-05" db="EMBL/GenBank/DDBJ databases">
        <title>Whole genome sequence of Microlunatus phosphovorus NM-1.</title>
        <authorList>
            <person name="Hosoyama A."/>
            <person name="Sasaki K."/>
            <person name="Harada T."/>
            <person name="Igarashi R."/>
            <person name="Kawakoshi A."/>
            <person name="Sasagawa M."/>
            <person name="Fukada J."/>
            <person name="Nakamura S."/>
            <person name="Katano Y."/>
            <person name="Hanada S."/>
            <person name="Kamagata Y."/>
            <person name="Nakamura N."/>
            <person name="Yamazaki S."/>
            <person name="Fujita N."/>
        </authorList>
    </citation>
    <scope>NUCLEOTIDE SEQUENCE [LARGE SCALE GENOMIC DNA]</scope>
    <source>
        <strain evidence="2">ATCC 700054 / DSM 10555 / JCM 9379 / NBRC 101784 / NCIMB 13414 / VKM Ac-1990 / NM-1</strain>
    </source>
</reference>
<accession>F5XHI2</accession>
<dbReference type="eggNOG" id="ENOG5032ZBE">
    <property type="taxonomic scope" value="Bacteria"/>
</dbReference>
<dbReference type="KEGG" id="mph:MLP_51760"/>
<name>F5XHI2_MICPN</name>
<dbReference type="Proteomes" id="UP000007947">
    <property type="component" value="Chromosome"/>
</dbReference>
<proteinExistence type="predicted"/>
<dbReference type="OrthoDB" id="4828421at2"/>
<dbReference type="EMBL" id="AP012204">
    <property type="protein sequence ID" value="BAK38190.1"/>
    <property type="molecule type" value="Genomic_DNA"/>
</dbReference>